<keyword evidence="1" id="KW-0472">Membrane</keyword>
<evidence type="ECO:0000313" key="2">
    <source>
        <dbReference type="EMBL" id="QRJ65537.1"/>
    </source>
</evidence>
<dbReference type="Proteomes" id="UP000663444">
    <property type="component" value="Chromosome"/>
</dbReference>
<evidence type="ECO:0000313" key="3">
    <source>
        <dbReference type="Proteomes" id="UP000663444"/>
    </source>
</evidence>
<dbReference type="AlphaFoldDB" id="A0A974SSH0"/>
<reference evidence="2" key="1">
    <citation type="submission" date="2020-11" db="EMBL/GenBank/DDBJ databases">
        <title>Azospira restricta DSM 18626 genome sequence.</title>
        <authorList>
            <person name="Moe W.M."/>
        </authorList>
    </citation>
    <scope>NUCLEOTIDE SEQUENCE</scope>
    <source>
        <strain evidence="2">DSM 18626</strain>
    </source>
</reference>
<gene>
    <name evidence="2" type="ORF">IWH25_09540</name>
</gene>
<name>A0A974SSH0_9RHOO</name>
<dbReference type="RefSeq" id="WP_203389067.1">
    <property type="nucleotide sequence ID" value="NZ_CP064781.1"/>
</dbReference>
<keyword evidence="3" id="KW-1185">Reference proteome</keyword>
<evidence type="ECO:0000256" key="1">
    <source>
        <dbReference type="SAM" id="Phobius"/>
    </source>
</evidence>
<dbReference type="EMBL" id="CP064781">
    <property type="protein sequence ID" value="QRJ65537.1"/>
    <property type="molecule type" value="Genomic_DNA"/>
</dbReference>
<accession>A0A974SSH0</accession>
<keyword evidence="1" id="KW-1133">Transmembrane helix</keyword>
<sequence>MNWNKNMPSHIEIPIHLLGTVSLLGLVLGLRILLDLEMGIWIVRVLHWAPTRWIFRHRYVVLKGDWEHVWEGEVGNYLKETDRHGQHYMYQLFRWVYAGTRSRGKVFAAFGRIQGDYLIGRWYDKNDEHGYFGAFQLRIVDGNHLAGKWVGHSKKNPGLIRSGDWTWTKLHD</sequence>
<proteinExistence type="predicted"/>
<feature type="transmembrane region" description="Helical" evidence="1">
    <location>
        <begin position="13"/>
        <end position="34"/>
    </location>
</feature>
<organism evidence="2 3">
    <name type="scientific">Azospira restricta</name>
    <dbReference type="NCBI Taxonomy" id="404405"/>
    <lineage>
        <taxon>Bacteria</taxon>
        <taxon>Pseudomonadati</taxon>
        <taxon>Pseudomonadota</taxon>
        <taxon>Betaproteobacteria</taxon>
        <taxon>Rhodocyclales</taxon>
        <taxon>Rhodocyclaceae</taxon>
        <taxon>Azospira</taxon>
    </lineage>
</organism>
<keyword evidence="1" id="KW-0812">Transmembrane</keyword>
<protein>
    <submittedName>
        <fullName evidence="2">Uncharacterized protein</fullName>
    </submittedName>
</protein>
<dbReference type="KEGG" id="ares:IWH25_09540"/>